<dbReference type="EMBL" id="CP014854">
    <property type="protein sequence ID" value="ASI98743.1"/>
    <property type="molecule type" value="Genomic_DNA"/>
</dbReference>
<reference evidence="2 3" key="1">
    <citation type="submission" date="2016-03" db="EMBL/GenBank/DDBJ databases">
        <title>Complete genome sequence of Thermococcus celer.</title>
        <authorList>
            <person name="Oger P.M."/>
        </authorList>
    </citation>
    <scope>NUCLEOTIDE SEQUENCE [LARGE SCALE GENOMIC DNA]</scope>
    <source>
        <strain evidence="2 3">Vu 13</strain>
    </source>
</reference>
<dbReference type="Proteomes" id="UP000197156">
    <property type="component" value="Chromosome"/>
</dbReference>
<dbReference type="Gene3D" id="3.40.50.1010">
    <property type="entry name" value="5'-nuclease"/>
    <property type="match status" value="1"/>
</dbReference>
<dbReference type="GeneID" id="33323846"/>
<sequence>MNARRVYLDSSALLKRYVLEKGTEEVERLFRDAYSKRVVLIMSAWNLGEAVGVLDRKRRRGDMEDDVFNSLKVALLGDVKRMVALGIMKLVPVHTMLLVTAWELIEKHHVYQADALQIASARYESAQEFYTADRKLHAVALAEGLNSILLGVDG</sequence>
<evidence type="ECO:0000313" key="3">
    <source>
        <dbReference type="Proteomes" id="UP000197156"/>
    </source>
</evidence>
<dbReference type="AlphaFoldDB" id="A0A218P1G0"/>
<accession>A0A218P1G0</accession>
<dbReference type="InterPro" id="IPR029060">
    <property type="entry name" value="PIN-like_dom_sf"/>
</dbReference>
<evidence type="ECO:0000313" key="2">
    <source>
        <dbReference type="EMBL" id="ASI98743.1"/>
    </source>
</evidence>
<name>A0A218P1G0_THECE</name>
<evidence type="ECO:0000259" key="1">
    <source>
        <dbReference type="Pfam" id="PF01850"/>
    </source>
</evidence>
<organism evidence="2 3">
    <name type="scientific">Thermococcus celer Vu 13 = JCM 8558</name>
    <dbReference type="NCBI Taxonomy" id="1293037"/>
    <lineage>
        <taxon>Archaea</taxon>
        <taxon>Methanobacteriati</taxon>
        <taxon>Methanobacteriota</taxon>
        <taxon>Thermococci</taxon>
        <taxon>Thermococcales</taxon>
        <taxon>Thermococcaceae</taxon>
        <taxon>Thermococcus</taxon>
    </lineage>
</organism>
<dbReference type="KEGG" id="tce:A3L02_03775"/>
<gene>
    <name evidence="2" type="ORF">A3L02_03775</name>
</gene>
<feature type="domain" description="PIN" evidence="1">
    <location>
        <begin position="6"/>
        <end position="140"/>
    </location>
</feature>
<dbReference type="CDD" id="cd09874">
    <property type="entry name" value="PIN_MT3492-like"/>
    <property type="match status" value="1"/>
</dbReference>
<protein>
    <submittedName>
        <fullName evidence="2">Twitching motility protein PilT</fullName>
    </submittedName>
</protein>
<dbReference type="RefSeq" id="WP_088862700.1">
    <property type="nucleotide sequence ID" value="NZ_CP014854.1"/>
</dbReference>
<proteinExistence type="predicted"/>
<dbReference type="InterPro" id="IPR002716">
    <property type="entry name" value="PIN_dom"/>
</dbReference>
<keyword evidence="3" id="KW-1185">Reference proteome</keyword>
<dbReference type="OrthoDB" id="275611at2157"/>
<dbReference type="SUPFAM" id="SSF88723">
    <property type="entry name" value="PIN domain-like"/>
    <property type="match status" value="1"/>
</dbReference>
<dbReference type="Pfam" id="PF01850">
    <property type="entry name" value="PIN"/>
    <property type="match status" value="1"/>
</dbReference>